<name>A0A2P4SAG5_BAMTH</name>
<keyword evidence="2" id="KW-1185">Reference proteome</keyword>
<dbReference type="PANTHER" id="PTHR14819:SF5">
    <property type="entry name" value="INTERFERON-INDUCED VERY LARGE GTPASE 1"/>
    <property type="match status" value="1"/>
</dbReference>
<sequence length="361" mass="42174">SKREDFFKCFQISCQGATSITTFADFLRIRIAPGLRLAIYDKTALVIAERMKSEIPDFSGSRANLEVCMLKYLAQEEKFEKFMHYIHSPADFLESYIQTRVKAYCLDQNSRLVRFLNETLTQYYGTIQKAVFASTTVVKDRRDSNKIISLWLDEFCKELGGVLRLPRSDLVGIEHLEITDIEFLNNAMMEALSPLRDFLRKEFAHADLSSFDKQPDKILAEQFPGCKEQCPFCRAVCTNTIPNHDGDHQLVFHRPEFLGRYIWYKEHNLIIDICSSLVASDCSFRIGNGSWIRFRQYRDAGHPYSTWKILPDLSMQKYWKWFVSHFRTQLEEFYNGKFQGRGEIPASWHTITKQEALDELK</sequence>
<dbReference type="InterPro" id="IPR052986">
    <property type="entry name" value="VLIG_GTPase"/>
</dbReference>
<comment type="caution">
    <text evidence="1">The sequence shown here is derived from an EMBL/GenBank/DDBJ whole genome shotgun (WGS) entry which is preliminary data.</text>
</comment>
<accession>A0A2P4SAG5</accession>
<organism evidence="1 2">
    <name type="scientific">Bambusicola thoracicus</name>
    <name type="common">Chinese bamboo-partridge</name>
    <name type="synonym">Perdix thoracica</name>
    <dbReference type="NCBI Taxonomy" id="9083"/>
    <lineage>
        <taxon>Eukaryota</taxon>
        <taxon>Metazoa</taxon>
        <taxon>Chordata</taxon>
        <taxon>Craniata</taxon>
        <taxon>Vertebrata</taxon>
        <taxon>Euteleostomi</taxon>
        <taxon>Archelosauria</taxon>
        <taxon>Archosauria</taxon>
        <taxon>Dinosauria</taxon>
        <taxon>Saurischia</taxon>
        <taxon>Theropoda</taxon>
        <taxon>Coelurosauria</taxon>
        <taxon>Aves</taxon>
        <taxon>Neognathae</taxon>
        <taxon>Galloanserae</taxon>
        <taxon>Galliformes</taxon>
        <taxon>Phasianidae</taxon>
        <taxon>Perdicinae</taxon>
        <taxon>Bambusicola</taxon>
    </lineage>
</organism>
<feature type="non-terminal residue" evidence="1">
    <location>
        <position position="1"/>
    </location>
</feature>
<evidence type="ECO:0000313" key="2">
    <source>
        <dbReference type="Proteomes" id="UP000237246"/>
    </source>
</evidence>
<evidence type="ECO:0000313" key="1">
    <source>
        <dbReference type="EMBL" id="POI21097.1"/>
    </source>
</evidence>
<evidence type="ECO:0008006" key="3">
    <source>
        <dbReference type="Google" id="ProtNLM"/>
    </source>
</evidence>
<dbReference type="AlphaFoldDB" id="A0A2P4SAG5"/>
<dbReference type="OrthoDB" id="1597724at2759"/>
<dbReference type="EMBL" id="PPHD01073468">
    <property type="protein sequence ID" value="POI21097.1"/>
    <property type="molecule type" value="Genomic_DNA"/>
</dbReference>
<dbReference type="PANTHER" id="PTHR14819">
    <property type="entry name" value="GTP-BINDING"/>
    <property type="match status" value="1"/>
</dbReference>
<gene>
    <name evidence="1" type="ORF">CIB84_015156</name>
</gene>
<dbReference type="Proteomes" id="UP000237246">
    <property type="component" value="Unassembled WGS sequence"/>
</dbReference>
<reference evidence="1 2" key="1">
    <citation type="submission" date="2018-01" db="EMBL/GenBank/DDBJ databases">
        <title>Comparison of the Chinese Bamboo Partridge and Red Junglefowl genome sequences highlights the importance of demography in genome evolution.</title>
        <authorList>
            <person name="Tiley G.P."/>
            <person name="Kimball R.T."/>
            <person name="Braun E.L."/>
            <person name="Burleigh J.G."/>
        </authorList>
    </citation>
    <scope>NUCLEOTIDE SEQUENCE [LARGE SCALE GENOMIC DNA]</scope>
    <source>
        <strain evidence="1">RTK389</strain>
        <tissue evidence="1">Blood</tissue>
    </source>
</reference>
<protein>
    <recommendedName>
        <fullName evidence="3">Interferon-induced very large GTPase 1</fullName>
    </recommendedName>
</protein>
<proteinExistence type="predicted"/>